<feature type="signal peptide" evidence="1">
    <location>
        <begin position="1"/>
        <end position="24"/>
    </location>
</feature>
<name>A0A5M8IBK3_CHLPH</name>
<evidence type="ECO:0000313" key="2">
    <source>
        <dbReference type="EMBL" id="KAA6232397.1"/>
    </source>
</evidence>
<dbReference type="EMBL" id="VMRG01000001">
    <property type="protein sequence ID" value="KAA6232397.1"/>
    <property type="molecule type" value="Genomic_DNA"/>
</dbReference>
<protein>
    <submittedName>
        <fullName evidence="2">Uncharacterized protein</fullName>
    </submittedName>
</protein>
<comment type="caution">
    <text evidence="2">The sequence shown here is derived from an EMBL/GenBank/DDBJ whole genome shotgun (WGS) entry which is preliminary data.</text>
</comment>
<reference evidence="2 3" key="1">
    <citation type="submission" date="2019-07" db="EMBL/GenBank/DDBJ databases">
        <title>Draft genome Sequence of Chlorobium phaeovibrioides sp. strain PhvTcv-s14, from the Phylum Chlorobi.</title>
        <authorList>
            <person name="Babenko V."/>
            <person name="Boldyreva D."/>
            <person name="Kanygina A."/>
            <person name="Selezneva O."/>
            <person name="Akopiyan T."/>
            <person name="Lunina O."/>
        </authorList>
    </citation>
    <scope>NUCLEOTIDE SEQUENCE [LARGE SCALE GENOMIC DNA]</scope>
    <source>
        <strain evidence="2 3">GrTcv12</strain>
    </source>
</reference>
<gene>
    <name evidence="2" type="ORF">FP507_04340</name>
</gene>
<proteinExistence type="predicted"/>
<evidence type="ECO:0000256" key="1">
    <source>
        <dbReference type="SAM" id="SignalP"/>
    </source>
</evidence>
<keyword evidence="1" id="KW-0732">Signal</keyword>
<dbReference type="AlphaFoldDB" id="A0A5M8IBK3"/>
<organism evidence="2 3">
    <name type="scientific">Chlorobium phaeovibrioides</name>
    <dbReference type="NCBI Taxonomy" id="1094"/>
    <lineage>
        <taxon>Bacteria</taxon>
        <taxon>Pseudomonadati</taxon>
        <taxon>Chlorobiota</taxon>
        <taxon>Chlorobiia</taxon>
        <taxon>Chlorobiales</taxon>
        <taxon>Chlorobiaceae</taxon>
        <taxon>Chlorobium/Pelodictyon group</taxon>
        <taxon>Chlorobium</taxon>
    </lineage>
</organism>
<dbReference type="RefSeq" id="WP_126342374.1">
    <property type="nucleotide sequence ID" value="NZ_RXYJ01000006.1"/>
</dbReference>
<evidence type="ECO:0000313" key="3">
    <source>
        <dbReference type="Proteomes" id="UP000327458"/>
    </source>
</evidence>
<sequence length="231" mass="24528">MKKTTKFLTVAALLATGFSGTAMADEGFSIGADVVSSYVWRGTELGDSFAIQPSLSYTFPGMGVEIGAWGSYAIEKNTASAVEGNGDYRYKEIDLYLTVPVGPASVTLTSYSLPNDTETDSFDFSSDGINTLEVSAAAEFGDLSLLAAVFVGGNDYGNATYCEAGYQFYEKDGYTASAVVGAGDEDYYGDLEGKKFAVVNTGVSVSKDRYTASYIYNPDTAKSNLVFMASF</sequence>
<feature type="chain" id="PRO_5024431469" evidence="1">
    <location>
        <begin position="25"/>
        <end position="231"/>
    </location>
</feature>
<accession>A0A5M8IBK3</accession>
<dbReference type="Proteomes" id="UP000327458">
    <property type="component" value="Unassembled WGS sequence"/>
</dbReference>